<proteinExistence type="predicted"/>
<dbReference type="RefSeq" id="WP_146890573.1">
    <property type="nucleotide sequence ID" value="NZ_BJXB01000039.1"/>
</dbReference>
<evidence type="ECO:0000313" key="1">
    <source>
        <dbReference type="EMBL" id="GEM49647.1"/>
    </source>
</evidence>
<comment type="caution">
    <text evidence="1">The sequence shown here is derived from an EMBL/GenBank/DDBJ whole genome shotgun (WGS) entry which is preliminary data.</text>
</comment>
<evidence type="ECO:0000313" key="2">
    <source>
        <dbReference type="Proteomes" id="UP000321306"/>
    </source>
</evidence>
<dbReference type="Proteomes" id="UP000321306">
    <property type="component" value="Unassembled WGS sequence"/>
</dbReference>
<dbReference type="OrthoDB" id="71912at2"/>
<name>A0A511NAP4_DEIC1</name>
<protein>
    <submittedName>
        <fullName evidence="1">Uncharacterized protein</fullName>
    </submittedName>
</protein>
<organism evidence="1 2">
    <name type="scientific">Deinococcus cellulosilyticus (strain DSM 18568 / NBRC 106333 / KACC 11606 / 5516J-15)</name>
    <dbReference type="NCBI Taxonomy" id="1223518"/>
    <lineage>
        <taxon>Bacteria</taxon>
        <taxon>Thermotogati</taxon>
        <taxon>Deinococcota</taxon>
        <taxon>Deinococci</taxon>
        <taxon>Deinococcales</taxon>
        <taxon>Deinococcaceae</taxon>
        <taxon>Deinococcus</taxon>
    </lineage>
</organism>
<dbReference type="AlphaFoldDB" id="A0A511NAP4"/>
<keyword evidence="2" id="KW-1185">Reference proteome</keyword>
<dbReference type="EMBL" id="BJXB01000039">
    <property type="protein sequence ID" value="GEM49647.1"/>
    <property type="molecule type" value="Genomic_DNA"/>
</dbReference>
<gene>
    <name evidence="1" type="ORF">DC3_52820</name>
</gene>
<sequence>MPREPMLTTHDLKERGWTSSMIRKLLPEHDDSRENLLDRKYGEVKLYLESRVLDAESTAVFAELLEGAIGAQERGSKARQTRLQKIEAGIQQLVERFGPQHLSEPISPEEVQRLLDQEGNARLPIWQHHMMDVDRYEYEHNHLGRLSRKQRSDLQHQLDAKARTFLSGLYPSVFKEESSTDVSAT</sequence>
<reference evidence="1 2" key="1">
    <citation type="submission" date="2019-07" db="EMBL/GenBank/DDBJ databases">
        <title>Whole genome shotgun sequence of Deinococcus cellulosilyticus NBRC 106333.</title>
        <authorList>
            <person name="Hosoyama A."/>
            <person name="Uohara A."/>
            <person name="Ohji S."/>
            <person name="Ichikawa N."/>
        </authorList>
    </citation>
    <scope>NUCLEOTIDE SEQUENCE [LARGE SCALE GENOMIC DNA]</scope>
    <source>
        <strain evidence="1 2">NBRC 106333</strain>
    </source>
</reference>
<accession>A0A511NAP4</accession>